<dbReference type="PANTHER" id="PTHR11575:SF24">
    <property type="entry name" value="5'-NUCLEOTIDASE"/>
    <property type="match status" value="1"/>
</dbReference>
<dbReference type="GO" id="GO:0008253">
    <property type="term" value="F:5'-nucleotidase activity"/>
    <property type="evidence" value="ECO:0007669"/>
    <property type="project" value="TreeGrafter"/>
</dbReference>
<name>A0A4U2ZVJ4_9BACI</name>
<dbReference type="GO" id="GO:0009166">
    <property type="term" value="P:nucleotide catabolic process"/>
    <property type="evidence" value="ECO:0007669"/>
    <property type="project" value="InterPro"/>
</dbReference>
<dbReference type="InterPro" id="IPR008334">
    <property type="entry name" value="5'-Nucleotdase_C"/>
</dbReference>
<dbReference type="GO" id="GO:0008768">
    <property type="term" value="F:UDP-sugar diphosphatase activity"/>
    <property type="evidence" value="ECO:0007669"/>
    <property type="project" value="TreeGrafter"/>
</dbReference>
<protein>
    <submittedName>
        <fullName evidence="2">Bifunctional metallophosphatase/5'-nucleotidase</fullName>
    </submittedName>
</protein>
<proteinExistence type="predicted"/>
<accession>A0A4U2ZVJ4</accession>
<evidence type="ECO:0000313" key="2">
    <source>
        <dbReference type="EMBL" id="TKI79336.1"/>
    </source>
</evidence>
<dbReference type="AlphaFoldDB" id="A0A4U2ZVJ4"/>
<dbReference type="Gene3D" id="3.90.780.10">
    <property type="entry name" value="5'-Nucleotidase, C-terminal domain"/>
    <property type="match status" value="1"/>
</dbReference>
<gene>
    <name evidence="2" type="ORF">FC699_36065</name>
</gene>
<feature type="non-terminal residue" evidence="2">
    <location>
        <position position="1"/>
    </location>
</feature>
<dbReference type="SUPFAM" id="SSF55816">
    <property type="entry name" value="5'-nucleotidase (syn. UDP-sugar hydrolase), C-terminal domain"/>
    <property type="match status" value="1"/>
</dbReference>
<organism evidence="2 3">
    <name type="scientific">Bacillus wiedmannii</name>
    <dbReference type="NCBI Taxonomy" id="1890302"/>
    <lineage>
        <taxon>Bacteria</taxon>
        <taxon>Bacillati</taxon>
        <taxon>Bacillota</taxon>
        <taxon>Bacilli</taxon>
        <taxon>Bacillales</taxon>
        <taxon>Bacillaceae</taxon>
        <taxon>Bacillus</taxon>
        <taxon>Bacillus cereus group</taxon>
    </lineage>
</organism>
<feature type="non-terminal residue" evidence="2">
    <location>
        <position position="111"/>
    </location>
</feature>
<evidence type="ECO:0000313" key="3">
    <source>
        <dbReference type="Proteomes" id="UP000305222"/>
    </source>
</evidence>
<dbReference type="GO" id="GO:0030288">
    <property type="term" value="C:outer membrane-bounded periplasmic space"/>
    <property type="evidence" value="ECO:0007669"/>
    <property type="project" value="TreeGrafter"/>
</dbReference>
<evidence type="ECO:0000259" key="1">
    <source>
        <dbReference type="Pfam" id="PF02872"/>
    </source>
</evidence>
<dbReference type="InterPro" id="IPR006179">
    <property type="entry name" value="5_nucleotidase/apyrase"/>
</dbReference>
<dbReference type="Proteomes" id="UP000305222">
    <property type="component" value="Unassembled WGS sequence"/>
</dbReference>
<reference evidence="2 3" key="1">
    <citation type="journal article" date="2019" name="Environ. Microbiol.">
        <title>An active ?-lactamase is a part of an orchestrated cell wall stress resistance network of Bacillus subtilis and related rhizosphere species.</title>
        <authorList>
            <person name="Bucher T."/>
            <person name="Keren-Paz A."/>
            <person name="Hausser J."/>
            <person name="Olender T."/>
            <person name="Cytryn E."/>
            <person name="Kolodkin-Gal I."/>
        </authorList>
    </citation>
    <scope>NUCLEOTIDE SEQUENCE [LARGE SCALE GENOMIC DNA]</scope>
    <source>
        <strain evidence="2 3">I5</strain>
    </source>
</reference>
<dbReference type="PANTHER" id="PTHR11575">
    <property type="entry name" value="5'-NUCLEOTIDASE-RELATED"/>
    <property type="match status" value="1"/>
</dbReference>
<comment type="caution">
    <text evidence="2">The sequence shown here is derived from an EMBL/GenBank/DDBJ whole genome shotgun (WGS) entry which is preliminary data.</text>
</comment>
<sequence length="111" mass="12321">PFGNQLIKVNLTGQDIRDILNQQWQKDITRMLQISGIQYTWDANKPNGEKVTSIRLTNGEEIIPSKTYSVVANAFLASGGDGFVSFKNGKDAETGPTDFEALVDYIKNLIQ</sequence>
<dbReference type="Pfam" id="PF02872">
    <property type="entry name" value="5_nucleotid_C"/>
    <property type="match status" value="1"/>
</dbReference>
<dbReference type="EMBL" id="SZON01003620">
    <property type="protein sequence ID" value="TKI79336.1"/>
    <property type="molecule type" value="Genomic_DNA"/>
</dbReference>
<dbReference type="InterPro" id="IPR036907">
    <property type="entry name" value="5'-Nucleotdase_C_sf"/>
</dbReference>
<feature type="domain" description="5'-Nucleotidase C-terminal" evidence="1">
    <location>
        <begin position="1"/>
        <end position="86"/>
    </location>
</feature>